<keyword evidence="4" id="KW-1185">Reference proteome</keyword>
<reference evidence="3 4" key="1">
    <citation type="submission" date="2019-02" db="EMBL/GenBank/DDBJ databases">
        <title>Draft genome sequences of novel Actinobacteria.</title>
        <authorList>
            <person name="Sahin N."/>
            <person name="Ay H."/>
            <person name="Saygin H."/>
        </authorList>
    </citation>
    <scope>NUCLEOTIDE SEQUENCE [LARGE SCALE GENOMIC DNA]</scope>
    <source>
        <strain evidence="3 4">KC603</strain>
    </source>
</reference>
<sequence length="148" mass="14880">MRRRIDHADQTGSFTLIFAVVTVALLAIAGLVYDGRRQLTAQQRADAVAAEAARAAGQQIDGSVLAGSPGLDRARALAAARDHLAAAGLSGTVAVDGSTIVVRVDATEPAAILPLIGITTLEATGEASVEIVTGIRGQPGGNSAPNSS</sequence>
<comment type="caution">
    <text evidence="3">The sequence shown here is derived from an EMBL/GenBank/DDBJ whole genome shotgun (WGS) entry which is preliminary data.</text>
</comment>
<protein>
    <recommendedName>
        <fullName evidence="2">Putative Flp pilus-assembly TadG-like N-terminal domain-containing protein</fullName>
    </recommendedName>
</protein>
<evidence type="ECO:0000259" key="2">
    <source>
        <dbReference type="Pfam" id="PF13400"/>
    </source>
</evidence>
<dbReference type="Pfam" id="PF13400">
    <property type="entry name" value="Tad"/>
    <property type="match status" value="1"/>
</dbReference>
<proteinExistence type="predicted"/>
<dbReference type="EMBL" id="SMKL01000052">
    <property type="protein sequence ID" value="TDC48676.1"/>
    <property type="molecule type" value="Genomic_DNA"/>
</dbReference>
<keyword evidence="1" id="KW-1133">Transmembrane helix</keyword>
<dbReference type="InterPro" id="IPR028087">
    <property type="entry name" value="Tad_N"/>
</dbReference>
<keyword evidence="1" id="KW-0812">Transmembrane</keyword>
<evidence type="ECO:0000313" key="4">
    <source>
        <dbReference type="Proteomes" id="UP000295621"/>
    </source>
</evidence>
<feature type="transmembrane region" description="Helical" evidence="1">
    <location>
        <begin position="12"/>
        <end position="33"/>
    </location>
</feature>
<dbReference type="AlphaFoldDB" id="A0A4R4RHD3"/>
<dbReference type="RefSeq" id="WP_131985893.1">
    <property type="nucleotide sequence ID" value="NZ_SMKL01000052.1"/>
</dbReference>
<dbReference type="Proteomes" id="UP000295621">
    <property type="component" value="Unassembled WGS sequence"/>
</dbReference>
<evidence type="ECO:0000313" key="3">
    <source>
        <dbReference type="EMBL" id="TDC48676.1"/>
    </source>
</evidence>
<keyword evidence="1" id="KW-0472">Membrane</keyword>
<dbReference type="OrthoDB" id="5192457at2"/>
<name>A0A4R4RHD3_9ACTN</name>
<gene>
    <name evidence="3" type="ORF">E1212_20560</name>
</gene>
<accession>A0A4R4RHD3</accession>
<evidence type="ECO:0000256" key="1">
    <source>
        <dbReference type="SAM" id="Phobius"/>
    </source>
</evidence>
<organism evidence="3 4">
    <name type="scientific">Jiangella ureilytica</name>
    <dbReference type="NCBI Taxonomy" id="2530374"/>
    <lineage>
        <taxon>Bacteria</taxon>
        <taxon>Bacillati</taxon>
        <taxon>Actinomycetota</taxon>
        <taxon>Actinomycetes</taxon>
        <taxon>Jiangellales</taxon>
        <taxon>Jiangellaceae</taxon>
        <taxon>Jiangella</taxon>
    </lineage>
</organism>
<feature type="domain" description="Putative Flp pilus-assembly TadG-like N-terminal" evidence="2">
    <location>
        <begin position="12"/>
        <end position="59"/>
    </location>
</feature>